<name>T5AKE1_OPHSC</name>
<dbReference type="AlphaFoldDB" id="T5AKE1"/>
<accession>T5AKE1</accession>
<reference evidence="1 2" key="1">
    <citation type="journal article" date="2013" name="Chin. Sci. Bull.">
        <title>Genome survey uncovers the secrets of sex and lifestyle in caterpillar fungus.</title>
        <authorList>
            <person name="Hu X."/>
            <person name="Zhang Y."/>
            <person name="Xiao G."/>
            <person name="Zheng P."/>
            <person name="Xia Y."/>
            <person name="Zhang X."/>
            <person name="St Leger R.J."/>
            <person name="Liu X."/>
            <person name="Wang C."/>
        </authorList>
    </citation>
    <scope>NUCLEOTIDE SEQUENCE [LARGE SCALE GENOMIC DNA]</scope>
    <source>
        <strain evidence="2">Co18 / CGMCC 3.14243</strain>
        <tissue evidence="1">Fruit-body</tissue>
    </source>
</reference>
<organism evidence="1 2">
    <name type="scientific">Ophiocordyceps sinensis (strain Co18 / CGMCC 3.14243)</name>
    <name type="common">Yarsagumba caterpillar fungus</name>
    <name type="synonym">Hirsutella sinensis</name>
    <dbReference type="NCBI Taxonomy" id="911162"/>
    <lineage>
        <taxon>Eukaryota</taxon>
        <taxon>Fungi</taxon>
        <taxon>Dikarya</taxon>
        <taxon>Ascomycota</taxon>
        <taxon>Pezizomycotina</taxon>
        <taxon>Sordariomycetes</taxon>
        <taxon>Hypocreomycetidae</taxon>
        <taxon>Hypocreales</taxon>
        <taxon>Ophiocordycipitaceae</taxon>
        <taxon>Ophiocordyceps</taxon>
    </lineage>
</organism>
<evidence type="ECO:0000313" key="1">
    <source>
        <dbReference type="EMBL" id="EQL02212.1"/>
    </source>
</evidence>
<protein>
    <submittedName>
        <fullName evidence="1">Uncharacterized protein</fullName>
    </submittedName>
</protein>
<dbReference type="Proteomes" id="UP000019374">
    <property type="component" value="Unassembled WGS sequence"/>
</dbReference>
<proteinExistence type="predicted"/>
<gene>
    <name evidence="1" type="ORF">OCS_02084</name>
</gene>
<sequence length="63" mass="6257">MGGGNAREDLGDAVLAPAVTTTAAPADATASSAAGSIPDPHVAYNATGERTRATIRLHPGCWP</sequence>
<dbReference type="EMBL" id="KE652337">
    <property type="protein sequence ID" value="EQL02212.1"/>
    <property type="molecule type" value="Genomic_DNA"/>
</dbReference>
<evidence type="ECO:0000313" key="2">
    <source>
        <dbReference type="Proteomes" id="UP000019374"/>
    </source>
</evidence>
<dbReference type="HOGENOM" id="CLU_2886390_0_0_1"/>